<evidence type="ECO:0000256" key="1">
    <source>
        <dbReference type="SAM" id="Phobius"/>
    </source>
</evidence>
<sequence length="138" mass="14703">MGRQLVFAYVALSCVVSGSPIDSQPSTIASAPAPDSTVKATLIRNPKNFEVLDGVLIGVGVLLLLAITFVAWKFSWFGCCRKKSAPVEVTLEETSTMPGKPKAMATTPYSLPVSVIHAMNGVAEAQKVQKGNVFNYTK</sequence>
<proteinExistence type="predicted"/>
<keyword evidence="1" id="KW-0472">Membrane</keyword>
<keyword evidence="3" id="KW-1185">Reference proteome</keyword>
<gene>
    <name evidence="2" type="ORF">K493DRAFT_300327</name>
</gene>
<keyword evidence="1" id="KW-1133">Transmembrane helix</keyword>
<dbReference type="InParanoid" id="A0A1Y1YHZ4"/>
<accession>A0A1Y1YHZ4</accession>
<reference evidence="2 3" key="1">
    <citation type="submission" date="2016-07" db="EMBL/GenBank/DDBJ databases">
        <title>Pervasive Adenine N6-methylation of Active Genes in Fungi.</title>
        <authorList>
            <consortium name="DOE Joint Genome Institute"/>
            <person name="Mondo S.J."/>
            <person name="Dannebaum R.O."/>
            <person name="Kuo R.C."/>
            <person name="Labutti K."/>
            <person name="Haridas S."/>
            <person name="Kuo A."/>
            <person name="Salamov A."/>
            <person name="Ahrendt S.R."/>
            <person name="Lipzen A."/>
            <person name="Sullivan W."/>
            <person name="Andreopoulos W.B."/>
            <person name="Clum A."/>
            <person name="Lindquist E."/>
            <person name="Daum C."/>
            <person name="Ramamoorthy G.K."/>
            <person name="Gryganskyi A."/>
            <person name="Culley D."/>
            <person name="Magnuson J.K."/>
            <person name="James T.Y."/>
            <person name="O'Malley M.A."/>
            <person name="Stajich J.E."/>
            <person name="Spatafora J.W."/>
            <person name="Visel A."/>
            <person name="Grigoriev I.V."/>
        </authorList>
    </citation>
    <scope>NUCLEOTIDE SEQUENCE [LARGE SCALE GENOMIC DNA]</scope>
    <source>
        <strain evidence="2 3">CBS 931.73</strain>
    </source>
</reference>
<name>A0A1Y1YHZ4_9FUNG</name>
<protein>
    <submittedName>
        <fullName evidence="2">Uncharacterized protein</fullName>
    </submittedName>
</protein>
<keyword evidence="1" id="KW-0812">Transmembrane</keyword>
<organism evidence="2 3">
    <name type="scientific">Basidiobolus meristosporus CBS 931.73</name>
    <dbReference type="NCBI Taxonomy" id="1314790"/>
    <lineage>
        <taxon>Eukaryota</taxon>
        <taxon>Fungi</taxon>
        <taxon>Fungi incertae sedis</taxon>
        <taxon>Zoopagomycota</taxon>
        <taxon>Entomophthoromycotina</taxon>
        <taxon>Basidiobolomycetes</taxon>
        <taxon>Basidiobolales</taxon>
        <taxon>Basidiobolaceae</taxon>
        <taxon>Basidiobolus</taxon>
    </lineage>
</organism>
<evidence type="ECO:0000313" key="3">
    <source>
        <dbReference type="Proteomes" id="UP000193498"/>
    </source>
</evidence>
<dbReference type="EMBL" id="MCFE01000128">
    <property type="protein sequence ID" value="ORX97660.1"/>
    <property type="molecule type" value="Genomic_DNA"/>
</dbReference>
<dbReference type="AlphaFoldDB" id="A0A1Y1YHZ4"/>
<dbReference type="Proteomes" id="UP000193498">
    <property type="component" value="Unassembled WGS sequence"/>
</dbReference>
<feature type="transmembrane region" description="Helical" evidence="1">
    <location>
        <begin position="54"/>
        <end position="74"/>
    </location>
</feature>
<comment type="caution">
    <text evidence="2">The sequence shown here is derived from an EMBL/GenBank/DDBJ whole genome shotgun (WGS) entry which is preliminary data.</text>
</comment>
<evidence type="ECO:0000313" key="2">
    <source>
        <dbReference type="EMBL" id="ORX97660.1"/>
    </source>
</evidence>